<evidence type="ECO:0000259" key="2">
    <source>
        <dbReference type="PROSITE" id="PS50821"/>
    </source>
</evidence>
<dbReference type="CDD" id="cd02846">
    <property type="entry name" value="PAZ_argonaute_like"/>
    <property type="match status" value="1"/>
</dbReference>
<dbReference type="InterPro" id="IPR012337">
    <property type="entry name" value="RNaseH-like_sf"/>
</dbReference>
<dbReference type="InterPro" id="IPR036397">
    <property type="entry name" value="RNaseH_sf"/>
</dbReference>
<dbReference type="PANTHER" id="PTHR22891">
    <property type="entry name" value="EUKARYOTIC TRANSLATION INITIATION FACTOR 2C"/>
    <property type="match status" value="1"/>
</dbReference>
<dbReference type="GO" id="GO:0003723">
    <property type="term" value="F:RNA binding"/>
    <property type="evidence" value="ECO:0007669"/>
    <property type="project" value="InterPro"/>
</dbReference>
<dbReference type="EnsemblMetazoa" id="CJA03856.1">
    <property type="protein sequence ID" value="CJA03856.1"/>
    <property type="gene ID" value="WBGene00123060"/>
</dbReference>
<evidence type="ECO:0000256" key="1">
    <source>
        <dbReference type="RuleBase" id="RU361178"/>
    </source>
</evidence>
<dbReference type="InterPro" id="IPR036085">
    <property type="entry name" value="PAZ_dom_sf"/>
</dbReference>
<dbReference type="Proteomes" id="UP000005237">
    <property type="component" value="Unassembled WGS sequence"/>
</dbReference>
<dbReference type="Gene3D" id="3.40.50.2300">
    <property type="match status" value="1"/>
</dbReference>
<feature type="domain" description="Piwi" evidence="3">
    <location>
        <begin position="644"/>
        <end position="914"/>
    </location>
</feature>
<dbReference type="Gene3D" id="2.170.260.10">
    <property type="entry name" value="paz domain"/>
    <property type="match status" value="1"/>
</dbReference>
<name>A0A8R1DJI3_CAEJA</name>
<dbReference type="Pfam" id="PF02171">
    <property type="entry name" value="Piwi"/>
    <property type="match status" value="1"/>
</dbReference>
<evidence type="ECO:0000259" key="3">
    <source>
        <dbReference type="PROSITE" id="PS50822"/>
    </source>
</evidence>
<comment type="similarity">
    <text evidence="1">Belongs to the argonaute family.</text>
</comment>
<dbReference type="PROSITE" id="PS50821">
    <property type="entry name" value="PAZ"/>
    <property type="match status" value="1"/>
</dbReference>
<dbReference type="Pfam" id="PF02170">
    <property type="entry name" value="PAZ"/>
    <property type="match status" value="1"/>
</dbReference>
<reference evidence="5" key="1">
    <citation type="submission" date="2010-08" db="EMBL/GenBank/DDBJ databases">
        <authorList>
            <consortium name="Caenorhabditis japonica Sequencing Consortium"/>
            <person name="Wilson R.K."/>
        </authorList>
    </citation>
    <scope>NUCLEOTIDE SEQUENCE [LARGE SCALE GENOMIC DNA]</scope>
    <source>
        <strain evidence="5">DF5081</strain>
    </source>
</reference>
<sequence length="956" mass="106452">MGPMPPVPPMPPVAFPPVAVPPVTVPPTVTPPILHATAGPVPGDVQETMHQTGNDACIKRLRQLNVDIAPKFYIAPNAPGTTGKQTEIQSNIFGVELEKDVTVYHYMVHAKADLASNKEAVFTKKGKEDFVVLDRHEKCCNIFFHAVETNKDFFRMDEGNRLIYDGQSILFTTIDLFPDQEKKDRIMEINGALTKNKDLESLPIIQLEVYASKIGSMQISSQVLASRTADSNIEANNRAYAQFLELAMNQNCIRETSRFGCFEHGKVYFIQPTESGFHSNDCIDVGDGKALLPGIKKTVQFIEGPFGRGQNNPSVVVDAMKAAFHKEQTVVTKIYEILRKDPSNGLTDFEREKAFQVMKGLDVFSTYTGRTRHLKIEGIHHDCPSKAKFELKDGTTQTVEQYLASKYQIQLKYPNANLLICKERGNKNFFPTELLFISKNQRVSIPQQTSVQSQKTTKECAVLPDVRQRLIVTGKNAIGLNEENSLLMDLGIKVYPQPLMINGREMDGKEINYSSGRAVRSEAGKWRAPATLHTPAAMPKVWAAYAVGTGSSQFNAHDMQTFVAQFVDTCNKRGMSVGPPAEFQLVSIDTIEEKLNFAIKSSCKFVFLITDDSITHLHPKIKLLERNSEMIIQDMKMSKALSVVRQAKRLTMENVINKTNVKLGGLNYTVTDSKKSMTEDQLIVGVGVSAPPPGTKFVMEGKGYLNPLIIGYASNAKSNHEFTGDFVLAPVGQDTMASIEDVLKNTLEMYQENRKSFPKRIIIYRSGAPDGAHAAIIAYEIPLARAIIQEFCPTTKMIYIVVTKDHSYRFFKDYISPGSRATEMNIPPGIVLDTCVTNPACKQFFLNSHSTLQGTAKTPLYTVLADDCNAGMDRLEELTYTLCYHHQIVALTTSLPTPLYVANEYAKRGRTLWTEKTHDAPEAAESNGSQHNRYKDLTTELAYKYTTTLGAKRINA</sequence>
<dbReference type="SUPFAM" id="SSF101690">
    <property type="entry name" value="PAZ domain"/>
    <property type="match status" value="1"/>
</dbReference>
<evidence type="ECO:0008006" key="6">
    <source>
        <dbReference type="Google" id="ProtNLM"/>
    </source>
</evidence>
<proteinExistence type="inferred from homology"/>
<feature type="domain" description="PAZ" evidence="2">
    <location>
        <begin position="329"/>
        <end position="439"/>
    </location>
</feature>
<keyword evidence="5" id="KW-1185">Reference proteome</keyword>
<evidence type="ECO:0000313" key="5">
    <source>
        <dbReference type="Proteomes" id="UP000005237"/>
    </source>
</evidence>
<dbReference type="AlphaFoldDB" id="A0A8R1DJI3"/>
<accession>A0A8R1DJI3</accession>
<dbReference type="SUPFAM" id="SSF53098">
    <property type="entry name" value="Ribonuclease H-like"/>
    <property type="match status" value="1"/>
</dbReference>
<dbReference type="Gene3D" id="3.30.420.10">
    <property type="entry name" value="Ribonuclease H-like superfamily/Ribonuclease H"/>
    <property type="match status" value="1"/>
</dbReference>
<organism evidence="4 5">
    <name type="scientific">Caenorhabditis japonica</name>
    <dbReference type="NCBI Taxonomy" id="281687"/>
    <lineage>
        <taxon>Eukaryota</taxon>
        <taxon>Metazoa</taxon>
        <taxon>Ecdysozoa</taxon>
        <taxon>Nematoda</taxon>
        <taxon>Chromadorea</taxon>
        <taxon>Rhabditida</taxon>
        <taxon>Rhabditina</taxon>
        <taxon>Rhabditomorpha</taxon>
        <taxon>Rhabditoidea</taxon>
        <taxon>Rhabditidae</taxon>
        <taxon>Peloderinae</taxon>
        <taxon>Caenorhabditis</taxon>
    </lineage>
</organism>
<reference evidence="4" key="2">
    <citation type="submission" date="2022-06" db="UniProtKB">
        <authorList>
            <consortium name="EnsemblMetazoa"/>
        </authorList>
    </citation>
    <scope>IDENTIFICATION</scope>
    <source>
        <strain evidence="4">DF5081</strain>
    </source>
</reference>
<dbReference type="OMA" id="KCCNIFF"/>
<protein>
    <recommendedName>
        <fullName evidence="6">Piwi domain-containing protein</fullName>
    </recommendedName>
</protein>
<evidence type="ECO:0000313" key="4">
    <source>
        <dbReference type="EnsemblMetazoa" id="CJA03856.1"/>
    </source>
</evidence>
<dbReference type="SMART" id="SM00950">
    <property type="entry name" value="Piwi"/>
    <property type="match status" value="1"/>
</dbReference>
<dbReference type="PROSITE" id="PS50822">
    <property type="entry name" value="PIWI"/>
    <property type="match status" value="1"/>
</dbReference>
<dbReference type="SMART" id="SM00949">
    <property type="entry name" value="PAZ"/>
    <property type="match status" value="1"/>
</dbReference>
<dbReference type="InterPro" id="IPR003100">
    <property type="entry name" value="PAZ_dom"/>
</dbReference>
<dbReference type="InterPro" id="IPR003165">
    <property type="entry name" value="Piwi"/>
</dbReference>